<organism evidence="2 3">
    <name type="scientific">Lynx pardinus</name>
    <name type="common">Iberian lynx</name>
    <name type="synonym">Felis pardina</name>
    <dbReference type="NCBI Taxonomy" id="191816"/>
    <lineage>
        <taxon>Eukaryota</taxon>
        <taxon>Metazoa</taxon>
        <taxon>Chordata</taxon>
        <taxon>Craniata</taxon>
        <taxon>Vertebrata</taxon>
        <taxon>Euteleostomi</taxon>
        <taxon>Mammalia</taxon>
        <taxon>Eutheria</taxon>
        <taxon>Laurasiatheria</taxon>
        <taxon>Carnivora</taxon>
        <taxon>Feliformia</taxon>
        <taxon>Felidae</taxon>
        <taxon>Felinae</taxon>
        <taxon>Lynx</taxon>
    </lineage>
</organism>
<gene>
    <name evidence="2" type="ORF">LYPA_23C003571</name>
</gene>
<feature type="compositionally biased region" description="Low complexity" evidence="1">
    <location>
        <begin position="39"/>
        <end position="53"/>
    </location>
</feature>
<evidence type="ECO:0000313" key="2">
    <source>
        <dbReference type="EMBL" id="VFV32710.1"/>
    </source>
</evidence>
<sequence>MRTVPLSTPRGRHPPPPPPRLHAAFPADYARPRAASSLPGPRNRAPAGAASRATDAGITWVRAFGLRPRVDLQAPQT</sequence>
<reference evidence="2 3" key="1">
    <citation type="submission" date="2019-01" db="EMBL/GenBank/DDBJ databases">
        <authorList>
            <person name="Alioto T."/>
            <person name="Alioto T."/>
        </authorList>
    </citation>
    <scope>NUCLEOTIDE SEQUENCE [LARGE SCALE GENOMIC DNA]</scope>
</reference>
<dbReference type="AlphaFoldDB" id="A0A485NHL2"/>
<evidence type="ECO:0000256" key="1">
    <source>
        <dbReference type="SAM" id="MobiDB-lite"/>
    </source>
</evidence>
<protein>
    <submittedName>
        <fullName evidence="2">Uncharacterized protein</fullName>
    </submittedName>
</protein>
<dbReference type="EMBL" id="CAAGRJ010017369">
    <property type="protein sequence ID" value="VFV32710.1"/>
    <property type="molecule type" value="Genomic_DNA"/>
</dbReference>
<evidence type="ECO:0000313" key="3">
    <source>
        <dbReference type="Proteomes" id="UP000386466"/>
    </source>
</evidence>
<dbReference type="Proteomes" id="UP000386466">
    <property type="component" value="Unassembled WGS sequence"/>
</dbReference>
<feature type="region of interest" description="Disordered" evidence="1">
    <location>
        <begin position="1"/>
        <end position="53"/>
    </location>
</feature>
<proteinExistence type="predicted"/>
<name>A0A485NHL2_LYNPA</name>
<keyword evidence="3" id="KW-1185">Reference proteome</keyword>
<accession>A0A485NHL2</accession>